<evidence type="ECO:0000259" key="6">
    <source>
        <dbReference type="Pfam" id="PF03724"/>
    </source>
</evidence>
<keyword evidence="4" id="KW-0449">Lipoprotein</keyword>
<dbReference type="InterPro" id="IPR005184">
    <property type="entry name" value="DUF306_Meta_HslJ"/>
</dbReference>
<dbReference type="Pfam" id="PF09864">
    <property type="entry name" value="MliC"/>
    <property type="match status" value="1"/>
</dbReference>
<keyword evidence="3" id="KW-0564">Palmitate</keyword>
<protein>
    <recommendedName>
        <fullName evidence="9">C-type lysozyme inhibitor domain-containing protein</fullName>
    </recommendedName>
</protein>
<organism evidence="8">
    <name type="scientific">uncultured organism</name>
    <dbReference type="NCBI Taxonomy" id="155900"/>
    <lineage>
        <taxon>unclassified sequences</taxon>
        <taxon>environmental samples</taxon>
    </lineage>
</organism>
<evidence type="ECO:0000256" key="3">
    <source>
        <dbReference type="ARBA" id="ARBA00023139"/>
    </source>
</evidence>
<name>A0A5B8R535_9ZZZZ</name>
<feature type="domain" description="C-type lysozyme inhibitor" evidence="7">
    <location>
        <begin position="46"/>
        <end position="107"/>
    </location>
</feature>
<dbReference type="Pfam" id="PF03724">
    <property type="entry name" value="META"/>
    <property type="match status" value="1"/>
</dbReference>
<gene>
    <name evidence="8" type="ORF">KBTEX_00159</name>
</gene>
<feature type="region of interest" description="Disordered" evidence="5">
    <location>
        <begin position="149"/>
        <end position="175"/>
    </location>
</feature>
<keyword evidence="1" id="KW-0732">Signal</keyword>
<proteinExistence type="predicted"/>
<evidence type="ECO:0000259" key="7">
    <source>
        <dbReference type="Pfam" id="PF09864"/>
    </source>
</evidence>
<evidence type="ECO:0000256" key="2">
    <source>
        <dbReference type="ARBA" id="ARBA00023136"/>
    </source>
</evidence>
<dbReference type="Gene3D" id="2.40.128.200">
    <property type="match status" value="1"/>
</dbReference>
<sequence>MTPRLTRLTVIAVLAPLTGCAVPAGDGADVGGAAAGPPEQAPVTRYRCGDTAVDLVGTGATAWLNAGCRRYRLERVRTASGAKYAGRGGAVSVWSHGARARVVLDGRVLPECVAALSRPYEARGNEPGWHLELRDSRLVLVADYGERRVDRPAPAPEPVAGGRRYRAPGSGGADAVTVTVREGPCADDMTGMPHPHRVEVSLDGRTLRGCGGDPRALLAGRRWRVTGMPAAGHTDAGAYTLRFRRDGRVTGRAAGRRYAGTYTLTPATLRLSGLAAAGNGAAPRLLRLLADVRRFGIADDGALILHTGDGRRLRAVGEAQ</sequence>
<evidence type="ECO:0000256" key="1">
    <source>
        <dbReference type="ARBA" id="ARBA00022729"/>
    </source>
</evidence>
<dbReference type="Gene3D" id="2.40.128.270">
    <property type="match status" value="1"/>
</dbReference>
<dbReference type="EMBL" id="MN079076">
    <property type="protein sequence ID" value="QEA03859.1"/>
    <property type="molecule type" value="Genomic_DNA"/>
</dbReference>
<dbReference type="InterPro" id="IPR018660">
    <property type="entry name" value="MliC"/>
</dbReference>
<evidence type="ECO:0008006" key="9">
    <source>
        <dbReference type="Google" id="ProtNLM"/>
    </source>
</evidence>
<evidence type="ECO:0000256" key="4">
    <source>
        <dbReference type="ARBA" id="ARBA00023288"/>
    </source>
</evidence>
<accession>A0A5B8R535</accession>
<reference evidence="8" key="1">
    <citation type="submission" date="2019-06" db="EMBL/GenBank/DDBJ databases">
        <authorList>
            <person name="Murdoch R.W."/>
            <person name="Fathepure B."/>
        </authorList>
    </citation>
    <scope>NUCLEOTIDE SEQUENCE</scope>
</reference>
<keyword evidence="2" id="KW-0472">Membrane</keyword>
<evidence type="ECO:0000313" key="8">
    <source>
        <dbReference type="EMBL" id="QEA03859.1"/>
    </source>
</evidence>
<dbReference type="InterPro" id="IPR038670">
    <property type="entry name" value="HslJ-like_sf"/>
</dbReference>
<feature type="domain" description="DUF306" evidence="6">
    <location>
        <begin position="217"/>
        <end position="313"/>
    </location>
</feature>
<evidence type="ECO:0000256" key="5">
    <source>
        <dbReference type="SAM" id="MobiDB-lite"/>
    </source>
</evidence>
<dbReference type="InterPro" id="IPR036328">
    <property type="entry name" value="MliC_sf"/>
</dbReference>
<dbReference type="SUPFAM" id="SSF141488">
    <property type="entry name" value="YdhA-like"/>
    <property type="match status" value="1"/>
</dbReference>
<dbReference type="AlphaFoldDB" id="A0A5B8R535"/>